<dbReference type="PANTHER" id="PTHR42760:SF40">
    <property type="entry name" value="3-OXOACYL-[ACYL-CARRIER-PROTEIN] REDUCTASE, CHLOROPLASTIC"/>
    <property type="match status" value="1"/>
</dbReference>
<dbReference type="PANTHER" id="PTHR42760">
    <property type="entry name" value="SHORT-CHAIN DEHYDROGENASES/REDUCTASES FAMILY MEMBER"/>
    <property type="match status" value="1"/>
</dbReference>
<evidence type="ECO:0000259" key="2">
    <source>
        <dbReference type="SMART" id="SM00822"/>
    </source>
</evidence>
<dbReference type="InterPro" id="IPR036291">
    <property type="entry name" value="NAD(P)-bd_dom_sf"/>
</dbReference>
<feature type="domain" description="Ketoreductase" evidence="2">
    <location>
        <begin position="11"/>
        <end position="183"/>
    </location>
</feature>
<organism evidence="3">
    <name type="scientific">uncultured marine microorganism HF4000_APKG10K24</name>
    <dbReference type="NCBI Taxonomy" id="455562"/>
    <lineage>
        <taxon>unclassified sequences</taxon>
        <taxon>environmental samples</taxon>
    </lineage>
</organism>
<dbReference type="GO" id="GO:0030497">
    <property type="term" value="P:fatty acid elongation"/>
    <property type="evidence" value="ECO:0007669"/>
    <property type="project" value="TreeGrafter"/>
</dbReference>
<dbReference type="InterPro" id="IPR057326">
    <property type="entry name" value="KR_dom"/>
</dbReference>
<dbReference type="InterPro" id="IPR020904">
    <property type="entry name" value="Sc_DH/Rdtase_CS"/>
</dbReference>
<evidence type="ECO:0000256" key="1">
    <source>
        <dbReference type="ARBA" id="ARBA00006484"/>
    </source>
</evidence>
<reference evidence="3" key="1">
    <citation type="journal article" date="2008" name="ISME J.">
        <title>Genomic patterns of recombination, clonal divergence and environment in marine microbial populations.</title>
        <authorList>
            <person name="Konstantinidis K.T."/>
            <person name="Delong E.F."/>
        </authorList>
    </citation>
    <scope>NUCLEOTIDE SEQUENCE</scope>
</reference>
<sequence length="270" mass="28241">MMLETFNLDGKVVLITGGGTGLGLAMVRALARAGANLALAGRRAAPIEGAAKEVVDLGREALVVTADVTDSKQVDQLIATTLDRFGHIDVLINNAGAVQENVRKPLWDITDDEWNLVMNVNLSGAFFCARAVSKPMSERGKGKIINIASGFGMRAGRDIYMYCCSKGGMIQLTKVLSFNLARYGITANSIVPGFIPTTSTDSEIRSTLPRSGDFLPTGKLGSPEDLGPVAVFLASKASDYMTGEMIIADGGGLAAGIAPTGHAPVVALEP</sequence>
<dbReference type="PRINTS" id="PR00081">
    <property type="entry name" value="GDHRDH"/>
</dbReference>
<dbReference type="PRINTS" id="PR00080">
    <property type="entry name" value="SDRFAMILY"/>
</dbReference>
<gene>
    <name evidence="3" type="ORF">ALOHA_HF4000APKG10K24ctg1g18</name>
</gene>
<proteinExistence type="inferred from homology"/>
<evidence type="ECO:0000313" key="3">
    <source>
        <dbReference type="EMBL" id="ABZ10287.1"/>
    </source>
</evidence>
<dbReference type="SUPFAM" id="SSF51735">
    <property type="entry name" value="NAD(P)-binding Rossmann-fold domains"/>
    <property type="match status" value="1"/>
</dbReference>
<dbReference type="Pfam" id="PF13561">
    <property type="entry name" value="adh_short_C2"/>
    <property type="match status" value="1"/>
</dbReference>
<accession>B3TCH8</accession>
<dbReference type="PROSITE" id="PS00061">
    <property type="entry name" value="ADH_SHORT"/>
    <property type="match status" value="1"/>
</dbReference>
<dbReference type="EMBL" id="EU016671">
    <property type="protein sequence ID" value="ABZ10287.1"/>
    <property type="molecule type" value="Genomic_DNA"/>
</dbReference>
<protein>
    <submittedName>
        <fullName evidence="3">Putative short chain dehydrogenase</fullName>
    </submittedName>
</protein>
<name>B3TCH8_9ZZZZ</name>
<dbReference type="InterPro" id="IPR002347">
    <property type="entry name" value="SDR_fam"/>
</dbReference>
<dbReference type="AlphaFoldDB" id="B3TCH8"/>
<comment type="similarity">
    <text evidence="1">Belongs to the short-chain dehydrogenases/reductases (SDR) family.</text>
</comment>
<dbReference type="SMART" id="SM00822">
    <property type="entry name" value="PKS_KR"/>
    <property type="match status" value="1"/>
</dbReference>
<dbReference type="GO" id="GO:0016616">
    <property type="term" value="F:oxidoreductase activity, acting on the CH-OH group of donors, NAD or NADP as acceptor"/>
    <property type="evidence" value="ECO:0007669"/>
    <property type="project" value="TreeGrafter"/>
</dbReference>
<dbReference type="Gene3D" id="3.40.50.720">
    <property type="entry name" value="NAD(P)-binding Rossmann-like Domain"/>
    <property type="match status" value="1"/>
</dbReference>
<dbReference type="FunFam" id="3.40.50.720:FF:000084">
    <property type="entry name" value="Short-chain dehydrogenase reductase"/>
    <property type="match status" value="1"/>
</dbReference>